<reference evidence="3 4" key="1">
    <citation type="submission" date="2024-05" db="EMBL/GenBank/DDBJ databases">
        <title>Long read based assembly of the Candida bracarensis genome reveals expanded adhesin content.</title>
        <authorList>
            <person name="Marcet-Houben M."/>
            <person name="Ksiezopolska E."/>
            <person name="Gabaldon T."/>
        </authorList>
    </citation>
    <scope>NUCLEOTIDE SEQUENCE [LARGE SCALE GENOMIC DNA]</scope>
    <source>
        <strain evidence="3 4">CBM6</strain>
    </source>
</reference>
<evidence type="ECO:0000256" key="2">
    <source>
        <dbReference type="SAM" id="MobiDB-lite"/>
    </source>
</evidence>
<comment type="caution">
    <text evidence="3">The sequence shown here is derived from an EMBL/GenBank/DDBJ whole genome shotgun (WGS) entry which is preliminary data.</text>
</comment>
<dbReference type="EMBL" id="JBEVYD010000013">
    <property type="protein sequence ID" value="KAL3228445.1"/>
    <property type="molecule type" value="Genomic_DNA"/>
</dbReference>
<dbReference type="InterPro" id="IPR009348">
    <property type="entry name" value="NPR2-like"/>
</dbReference>
<feature type="region of interest" description="Disordered" evidence="2">
    <location>
        <begin position="356"/>
        <end position="387"/>
    </location>
</feature>
<evidence type="ECO:0000313" key="3">
    <source>
        <dbReference type="EMBL" id="KAL3228445.1"/>
    </source>
</evidence>
<accession>A0ABR4NLK2</accession>
<proteinExistence type="inferred from homology"/>
<dbReference type="PANTHER" id="PTHR12991:SF10">
    <property type="entry name" value="GATOR COMPLEX PROTEIN NPRL2"/>
    <property type="match status" value="1"/>
</dbReference>
<gene>
    <name evidence="3" type="ORF">RNJ44_02390</name>
</gene>
<dbReference type="Proteomes" id="UP001623330">
    <property type="component" value="Unassembled WGS sequence"/>
</dbReference>
<comment type="similarity">
    <text evidence="1">Belongs to the NPR2 family.</text>
</comment>
<organism evidence="3 4">
    <name type="scientific">Nakaseomyces bracarensis</name>
    <dbReference type="NCBI Taxonomy" id="273131"/>
    <lineage>
        <taxon>Eukaryota</taxon>
        <taxon>Fungi</taxon>
        <taxon>Dikarya</taxon>
        <taxon>Ascomycota</taxon>
        <taxon>Saccharomycotina</taxon>
        <taxon>Saccharomycetes</taxon>
        <taxon>Saccharomycetales</taxon>
        <taxon>Saccharomycetaceae</taxon>
        <taxon>Nakaseomyces</taxon>
    </lineage>
</organism>
<feature type="compositionally biased region" description="Polar residues" evidence="2">
    <location>
        <begin position="363"/>
        <end position="377"/>
    </location>
</feature>
<evidence type="ECO:0000256" key="1">
    <source>
        <dbReference type="ARBA" id="ARBA00008433"/>
    </source>
</evidence>
<evidence type="ECO:0000313" key="4">
    <source>
        <dbReference type="Proteomes" id="UP001623330"/>
    </source>
</evidence>
<sequence>MNSQFDGFVNIHSVFYSIFHPTEGTKVKYDFPPRSLEKSGINFDSIKNYIIPKHALCHRLITFKYEKFRIACYPVTINSSIYARNFFSFNFVFVFPYDCETSPYEPAIERLGKMFRVLEIQNQILSKAEKDPIIYNFKSSDKGHNYDVETASQMKNDDMSSILTSEQRYKYEKLNDILSTMTSVDSSFSIRDLLMRIYQDLNTYSECLIPIDEGNAVDIKLFPLLAPPTPYISSEDVPISLVNLSKIVDVNWDPIMLSIIPFINGLNTIYMIAELSKNDERVVIEFIRHLVYYNCLILTDIFQFTNIYAPTSNIHLFLMDPLMASDCQTYVVLPSHSKLPDLDFDHNTDKASSVYKHERHYTNDSNTTSLSSFNGTGSRRQSRSSSVEYKSNNFYKNKKQSESTLSTSNSRNRINNSKFLPTKSILFDLYRSLSQGITLQEWYKFNYNVIREQRIDIRRFITFGLLRGIIYRCSTHPIITSIDHLENLLKLNELTDKTNDAEKAMYQTRHINSNAADEALMNAYKKLSITENLVKGVVRSETNNSSLSGTPELGSSKVSAPKRAKRLSKVSFETVPDQKKLFKWTSQNESYRTDLFWDNLKKEEKDILLQCLTDADSIDKMSVLLERPRNEVQELLNELDDFKMVHL</sequence>
<name>A0ABR4NLK2_9SACH</name>
<feature type="region of interest" description="Disordered" evidence="2">
    <location>
        <begin position="541"/>
        <end position="560"/>
    </location>
</feature>
<dbReference type="PANTHER" id="PTHR12991">
    <property type="entry name" value="NITROGEN PERMEASE REGULATOR 2/TUMOR SUPPRESSOR CANDIDATE 4"/>
    <property type="match status" value="1"/>
</dbReference>
<protein>
    <submittedName>
        <fullName evidence="3">Nitrogen permease regulator 2</fullName>
    </submittedName>
</protein>
<keyword evidence="4" id="KW-1185">Reference proteome</keyword>
<dbReference type="Pfam" id="PF06218">
    <property type="entry name" value="NPR2"/>
    <property type="match status" value="1"/>
</dbReference>